<accession>A0A316G0F1</accession>
<keyword evidence="1" id="KW-0472">Membrane</keyword>
<proteinExistence type="predicted"/>
<evidence type="ECO:0008006" key="4">
    <source>
        <dbReference type="Google" id="ProtNLM"/>
    </source>
</evidence>
<feature type="transmembrane region" description="Helical" evidence="1">
    <location>
        <begin position="49"/>
        <end position="69"/>
    </location>
</feature>
<keyword evidence="3" id="KW-1185">Reference proteome</keyword>
<dbReference type="InterPro" id="IPR025333">
    <property type="entry name" value="DUF4239"/>
</dbReference>
<evidence type="ECO:0000313" key="2">
    <source>
        <dbReference type="EMBL" id="PWK54434.1"/>
    </source>
</evidence>
<comment type="caution">
    <text evidence="2">The sequence shown here is derived from an EMBL/GenBank/DDBJ whole genome shotgun (WGS) entry which is preliminary data.</text>
</comment>
<dbReference type="Pfam" id="PF14023">
    <property type="entry name" value="Bestrophin-like"/>
    <property type="match status" value="1"/>
</dbReference>
<organism evidence="2 3">
    <name type="scientific">Pleionea mediterranea</name>
    <dbReference type="NCBI Taxonomy" id="523701"/>
    <lineage>
        <taxon>Bacteria</taxon>
        <taxon>Pseudomonadati</taxon>
        <taxon>Pseudomonadota</taxon>
        <taxon>Gammaproteobacteria</taxon>
        <taxon>Oceanospirillales</taxon>
        <taxon>Pleioneaceae</taxon>
        <taxon>Pleionea</taxon>
    </lineage>
</organism>
<keyword evidence="1" id="KW-0812">Transmembrane</keyword>
<feature type="transmembrane region" description="Helical" evidence="1">
    <location>
        <begin position="190"/>
        <end position="211"/>
    </location>
</feature>
<dbReference type="EMBL" id="QGGU01000001">
    <property type="protein sequence ID" value="PWK54434.1"/>
    <property type="molecule type" value="Genomic_DNA"/>
</dbReference>
<dbReference type="RefSeq" id="WP_109761549.1">
    <property type="nucleotide sequence ID" value="NZ_QGGU01000001.1"/>
</dbReference>
<evidence type="ECO:0000256" key="1">
    <source>
        <dbReference type="SAM" id="Phobius"/>
    </source>
</evidence>
<reference evidence="2 3" key="1">
    <citation type="submission" date="2018-05" db="EMBL/GenBank/DDBJ databases">
        <title>Genomic Encyclopedia of Type Strains, Phase IV (KMG-IV): sequencing the most valuable type-strain genomes for metagenomic binning, comparative biology and taxonomic classification.</title>
        <authorList>
            <person name="Goeker M."/>
        </authorList>
    </citation>
    <scope>NUCLEOTIDE SEQUENCE [LARGE SCALE GENOMIC DNA]</scope>
    <source>
        <strain evidence="2 3">DSM 25350</strain>
    </source>
</reference>
<sequence length="275" mass="30675">MLTDLLYQWSSLSISLALLVMMVVANECGFRLGRFIQKNTDDEVKSLTGAIQGSILGLLALLLGFTFSMSMQRYDSRVMSLVSESNAIGTTVLRAQLLPSPYDNQSLSLLERYIDNRIAISAIDITRDEERMAFDKNTQQLQKQLWDIAIQSVKIEPVAVTSGNYLTALNEMIDAQSQRNAFLITRVPDVVLILLFTVFLSSGAILGYSSGLSGKRVLAPTLLVSFLLSTIVFIILDLDRPKRGYIKVDQNNLKELKLLFQQTDIKSLSPIKTDQ</sequence>
<dbReference type="OrthoDB" id="116415at2"/>
<feature type="transmembrane region" description="Helical" evidence="1">
    <location>
        <begin position="217"/>
        <end position="238"/>
    </location>
</feature>
<protein>
    <recommendedName>
        <fullName evidence="4">DUF4239 domain-containing protein</fullName>
    </recommendedName>
</protein>
<keyword evidence="1" id="KW-1133">Transmembrane helix</keyword>
<dbReference type="AlphaFoldDB" id="A0A316G0F1"/>
<gene>
    <name evidence="2" type="ORF">C8D97_101282</name>
</gene>
<dbReference type="Proteomes" id="UP000245790">
    <property type="component" value="Unassembled WGS sequence"/>
</dbReference>
<evidence type="ECO:0000313" key="3">
    <source>
        <dbReference type="Proteomes" id="UP000245790"/>
    </source>
</evidence>
<name>A0A316G0F1_9GAMM</name>